<keyword evidence="9 10" id="KW-0739">Sodium transport</keyword>
<reference evidence="12 13" key="1">
    <citation type="submission" date="2024-03" db="EMBL/GenBank/DDBJ databases">
        <title>Draft genome sequence of Klenkia terrae.</title>
        <authorList>
            <person name="Duangmal K."/>
            <person name="Chantavorakit T."/>
        </authorList>
    </citation>
    <scope>NUCLEOTIDE SEQUENCE [LARGE SCALE GENOMIC DNA]</scope>
    <source>
        <strain evidence="12 13">JCM 17786</strain>
    </source>
</reference>
<evidence type="ECO:0000256" key="4">
    <source>
        <dbReference type="ARBA" id="ARBA00022692"/>
    </source>
</evidence>
<evidence type="ECO:0000256" key="5">
    <source>
        <dbReference type="ARBA" id="ARBA00022989"/>
    </source>
</evidence>
<dbReference type="RefSeq" id="WP_225233755.1">
    <property type="nucleotide sequence ID" value="NZ_JBAPLV010000017.1"/>
</dbReference>
<dbReference type="Gene3D" id="6.10.140.1330">
    <property type="match status" value="1"/>
</dbReference>
<sequence length="539" mass="57871">MRALEVLVVVGVLVLAGTVLARRLRLPPPLVLLALGTVVGFLPGVGGVEMPPDVVLFLFLPALLYWESLTISLRQIRADLRVISLMSVGLVLVTAGTVAVVAHALGLSWPMAFVLGAVLAPTDATAVSTVAGLLPRRARTLLRAESLVNDGTALVIFGVAVGVAVGTLDVGPAGIAWRLVGSYAGGIAVGLALAFLVVEVRRRLHDARLENVMSVLTPFLAYLPAELIHASGVVAVVTCGLTLTQIASRVISARARVQSAGFWTLTTFLLNGSLFVLVGLELHAVVEGRSAAELWTGVAATLWVSLTVVATRLLWGNTLPYVIRALDRRPQQRLRRVGFRGRLPTQWAGFRGAVSLAAALAVPTTTAAGGPLEGRDLVLLVTFGVIVVLLVVQGLTLPAVIRFSRLQQDPAEEEERLLAEREMTRAGAEAIDGRAAEIGAPEAVVERVREAYETRIRQQHLEEVLADGRVTDPDHRAAKRRVLDEAAVEQRLRLALLADKREAVVRLRDEHTIDDIVMRRLMAQLDVEEVRLLGVEADD</sequence>
<keyword evidence="10" id="KW-0050">Antiport</keyword>
<feature type="transmembrane region" description="Helical" evidence="10">
    <location>
        <begin position="6"/>
        <end position="23"/>
    </location>
</feature>
<feature type="transmembrane region" description="Helical" evidence="10">
    <location>
        <begin position="174"/>
        <end position="197"/>
    </location>
</feature>
<dbReference type="EMBL" id="JBAPLV010000017">
    <property type="protein sequence ID" value="MEI4279858.1"/>
    <property type="molecule type" value="Genomic_DNA"/>
</dbReference>
<feature type="transmembrane region" description="Helical" evidence="10">
    <location>
        <begin position="347"/>
        <end position="365"/>
    </location>
</feature>
<evidence type="ECO:0000256" key="9">
    <source>
        <dbReference type="ARBA" id="ARBA00023201"/>
    </source>
</evidence>
<feature type="domain" description="Cation/H+ exchanger transmembrane" evidence="11">
    <location>
        <begin position="12"/>
        <end position="401"/>
    </location>
</feature>
<feature type="transmembrane region" description="Helical" evidence="10">
    <location>
        <begin position="377"/>
        <end position="401"/>
    </location>
</feature>
<organism evidence="12 13">
    <name type="scientific">Klenkia terrae</name>
    <dbReference type="NCBI Taxonomy" id="1052259"/>
    <lineage>
        <taxon>Bacteria</taxon>
        <taxon>Bacillati</taxon>
        <taxon>Actinomycetota</taxon>
        <taxon>Actinomycetes</taxon>
        <taxon>Geodermatophilales</taxon>
        <taxon>Geodermatophilaceae</taxon>
        <taxon>Klenkia</taxon>
    </lineage>
</organism>
<proteinExistence type="inferred from homology"/>
<evidence type="ECO:0000256" key="10">
    <source>
        <dbReference type="RuleBase" id="RU366002"/>
    </source>
</evidence>
<accession>A0ABU8E887</accession>
<comment type="similarity">
    <text evidence="10">Belongs to the monovalent cation:proton antiporter 1 (CPA1) transporter (TC 2.A.36) family.</text>
</comment>
<dbReference type="InterPro" id="IPR004705">
    <property type="entry name" value="Cation/H_exchanger_CPA1_bac"/>
</dbReference>
<comment type="caution">
    <text evidence="12">The sequence shown here is derived from an EMBL/GenBank/DDBJ whole genome shotgun (WGS) entry which is preliminary data.</text>
</comment>
<evidence type="ECO:0000313" key="12">
    <source>
        <dbReference type="EMBL" id="MEI4279858.1"/>
    </source>
</evidence>
<evidence type="ECO:0000256" key="2">
    <source>
        <dbReference type="ARBA" id="ARBA00022448"/>
    </source>
</evidence>
<keyword evidence="13" id="KW-1185">Reference proteome</keyword>
<evidence type="ECO:0000256" key="6">
    <source>
        <dbReference type="ARBA" id="ARBA00023053"/>
    </source>
</evidence>
<evidence type="ECO:0000313" key="13">
    <source>
        <dbReference type="Proteomes" id="UP001373496"/>
    </source>
</evidence>
<feature type="transmembrane region" description="Helical" evidence="10">
    <location>
        <begin position="260"/>
        <end position="280"/>
    </location>
</feature>
<keyword evidence="3 10" id="KW-1003">Cell membrane</keyword>
<feature type="transmembrane region" description="Helical" evidence="10">
    <location>
        <begin position="147"/>
        <end position="168"/>
    </location>
</feature>
<keyword evidence="2 10" id="KW-0813">Transport</keyword>
<feature type="transmembrane region" description="Helical" evidence="10">
    <location>
        <begin position="300"/>
        <end position="326"/>
    </location>
</feature>
<evidence type="ECO:0000259" key="11">
    <source>
        <dbReference type="Pfam" id="PF00999"/>
    </source>
</evidence>
<feature type="transmembrane region" description="Helical" evidence="10">
    <location>
        <begin position="30"/>
        <end position="48"/>
    </location>
</feature>
<feature type="transmembrane region" description="Helical" evidence="10">
    <location>
        <begin position="85"/>
        <end position="105"/>
    </location>
</feature>
<keyword evidence="5 10" id="KW-1133">Transmembrane helix</keyword>
<comment type="subcellular location">
    <subcellularLocation>
        <location evidence="1 10">Cell membrane</location>
        <topology evidence="1 10">Multi-pass membrane protein</topology>
    </subcellularLocation>
</comment>
<dbReference type="NCBIfam" id="TIGR00831">
    <property type="entry name" value="a_cpa1"/>
    <property type="match status" value="1"/>
</dbReference>
<keyword evidence="7 10" id="KW-0406">Ion transport</keyword>
<dbReference type="PANTHER" id="PTHR10110:SF86">
    <property type="entry name" value="SODIUM_HYDROGEN EXCHANGER 7"/>
    <property type="match status" value="1"/>
</dbReference>
<comment type="function">
    <text evidence="10">Na(+)/H(+) antiporter that extrudes sodium in exchange for external protons.</text>
</comment>
<gene>
    <name evidence="12" type="ORF">UXQ13_15410</name>
</gene>
<feature type="transmembrane region" description="Helical" evidence="10">
    <location>
        <begin position="111"/>
        <end position="135"/>
    </location>
</feature>
<keyword evidence="4 10" id="KW-0812">Transmembrane</keyword>
<dbReference type="PANTHER" id="PTHR10110">
    <property type="entry name" value="SODIUM/HYDROGEN EXCHANGER"/>
    <property type="match status" value="1"/>
</dbReference>
<dbReference type="InterPro" id="IPR006153">
    <property type="entry name" value="Cation/H_exchanger_TM"/>
</dbReference>
<keyword evidence="6 10" id="KW-0915">Sodium</keyword>
<dbReference type="InterPro" id="IPR018422">
    <property type="entry name" value="Cation/H_exchanger_CPA1"/>
</dbReference>
<dbReference type="Pfam" id="PF00999">
    <property type="entry name" value="Na_H_Exchanger"/>
    <property type="match status" value="1"/>
</dbReference>
<feature type="transmembrane region" description="Helical" evidence="10">
    <location>
        <begin position="54"/>
        <end position="73"/>
    </location>
</feature>
<dbReference type="Proteomes" id="UP001373496">
    <property type="component" value="Unassembled WGS sequence"/>
</dbReference>
<protein>
    <submittedName>
        <fullName evidence="12">Na+/H+ antiporter</fullName>
    </submittedName>
</protein>
<keyword evidence="8 10" id="KW-0472">Membrane</keyword>
<evidence type="ECO:0000256" key="8">
    <source>
        <dbReference type="ARBA" id="ARBA00023136"/>
    </source>
</evidence>
<evidence type="ECO:0000256" key="3">
    <source>
        <dbReference type="ARBA" id="ARBA00022475"/>
    </source>
</evidence>
<evidence type="ECO:0000256" key="1">
    <source>
        <dbReference type="ARBA" id="ARBA00004651"/>
    </source>
</evidence>
<evidence type="ECO:0000256" key="7">
    <source>
        <dbReference type="ARBA" id="ARBA00023065"/>
    </source>
</evidence>
<name>A0ABU8E887_9ACTN</name>